<protein>
    <submittedName>
        <fullName evidence="1">Uncharacterized protein</fullName>
    </submittedName>
</protein>
<accession>A0ABD1ZW27</accession>
<gene>
    <name evidence="1" type="ORF">V1478_018097</name>
</gene>
<comment type="caution">
    <text evidence="1">The sequence shown here is derived from an EMBL/GenBank/DDBJ whole genome shotgun (WGS) entry which is preliminary data.</text>
</comment>
<dbReference type="EMBL" id="JAUDFV010000166">
    <property type="protein sequence ID" value="KAL2712574.1"/>
    <property type="molecule type" value="Genomic_DNA"/>
</dbReference>
<dbReference type="Proteomes" id="UP001607302">
    <property type="component" value="Unassembled WGS sequence"/>
</dbReference>
<evidence type="ECO:0000313" key="1">
    <source>
        <dbReference type="EMBL" id="KAL2712574.1"/>
    </source>
</evidence>
<evidence type="ECO:0000313" key="2">
    <source>
        <dbReference type="Proteomes" id="UP001607302"/>
    </source>
</evidence>
<proteinExistence type="predicted"/>
<organism evidence="1 2">
    <name type="scientific">Vespula squamosa</name>
    <name type="common">Southern yellow jacket</name>
    <name type="synonym">Wasp</name>
    <dbReference type="NCBI Taxonomy" id="30214"/>
    <lineage>
        <taxon>Eukaryota</taxon>
        <taxon>Metazoa</taxon>
        <taxon>Ecdysozoa</taxon>
        <taxon>Arthropoda</taxon>
        <taxon>Hexapoda</taxon>
        <taxon>Insecta</taxon>
        <taxon>Pterygota</taxon>
        <taxon>Neoptera</taxon>
        <taxon>Endopterygota</taxon>
        <taxon>Hymenoptera</taxon>
        <taxon>Apocrita</taxon>
        <taxon>Aculeata</taxon>
        <taxon>Vespoidea</taxon>
        <taxon>Vespidae</taxon>
        <taxon>Vespinae</taxon>
        <taxon>Vespula</taxon>
    </lineage>
</organism>
<dbReference type="AlphaFoldDB" id="A0ABD1ZW27"/>
<keyword evidence="2" id="KW-1185">Reference proteome</keyword>
<name>A0ABD1ZW27_VESSQ</name>
<reference evidence="1 2" key="1">
    <citation type="journal article" date="2024" name="Ann. Entomol. Soc. Am.">
        <title>Genomic analyses of the southern and eastern yellowjacket wasps (Hymenoptera: Vespidae) reveal evolutionary signatures of social life.</title>
        <authorList>
            <person name="Catto M.A."/>
            <person name="Caine P.B."/>
            <person name="Orr S.E."/>
            <person name="Hunt B.G."/>
            <person name="Goodisman M.A.D."/>
        </authorList>
    </citation>
    <scope>NUCLEOTIDE SEQUENCE [LARGE SCALE GENOMIC DNA]</scope>
    <source>
        <strain evidence="1">233</strain>
        <tissue evidence="1">Head and thorax</tissue>
    </source>
</reference>
<sequence>MVFINGFVTVNTANIYEILNRKIVSRSYTIEGEYRPIESKWHYVGRDIRLTSTISYEMSSPIQKRFFI</sequence>